<organism evidence="1 2">
    <name type="scientific">Hyalomma asiaticum</name>
    <name type="common">Tick</name>
    <dbReference type="NCBI Taxonomy" id="266040"/>
    <lineage>
        <taxon>Eukaryota</taxon>
        <taxon>Metazoa</taxon>
        <taxon>Ecdysozoa</taxon>
        <taxon>Arthropoda</taxon>
        <taxon>Chelicerata</taxon>
        <taxon>Arachnida</taxon>
        <taxon>Acari</taxon>
        <taxon>Parasitiformes</taxon>
        <taxon>Ixodida</taxon>
        <taxon>Ixodoidea</taxon>
        <taxon>Ixodidae</taxon>
        <taxon>Hyalomminae</taxon>
        <taxon>Hyalomma</taxon>
    </lineage>
</organism>
<comment type="caution">
    <text evidence="1">The sequence shown here is derived from an EMBL/GenBank/DDBJ whole genome shotgun (WGS) entry which is preliminary data.</text>
</comment>
<dbReference type="Proteomes" id="UP000821845">
    <property type="component" value="Chromosome 9"/>
</dbReference>
<dbReference type="EMBL" id="CM023489">
    <property type="protein sequence ID" value="KAH6922446.1"/>
    <property type="molecule type" value="Genomic_DNA"/>
</dbReference>
<evidence type="ECO:0000313" key="2">
    <source>
        <dbReference type="Proteomes" id="UP000821845"/>
    </source>
</evidence>
<reference evidence="1" key="1">
    <citation type="submission" date="2020-05" db="EMBL/GenBank/DDBJ databases">
        <title>Large-scale comparative analyses of tick genomes elucidate their genetic diversity and vector capacities.</title>
        <authorList>
            <person name="Jia N."/>
            <person name="Wang J."/>
            <person name="Shi W."/>
            <person name="Du L."/>
            <person name="Sun Y."/>
            <person name="Zhan W."/>
            <person name="Jiang J."/>
            <person name="Wang Q."/>
            <person name="Zhang B."/>
            <person name="Ji P."/>
            <person name="Sakyi L.B."/>
            <person name="Cui X."/>
            <person name="Yuan T."/>
            <person name="Jiang B."/>
            <person name="Yang W."/>
            <person name="Lam T.T.-Y."/>
            <person name="Chang Q."/>
            <person name="Ding S."/>
            <person name="Wang X."/>
            <person name="Zhu J."/>
            <person name="Ruan X."/>
            <person name="Zhao L."/>
            <person name="Wei J."/>
            <person name="Que T."/>
            <person name="Du C."/>
            <person name="Cheng J."/>
            <person name="Dai P."/>
            <person name="Han X."/>
            <person name="Huang E."/>
            <person name="Gao Y."/>
            <person name="Liu J."/>
            <person name="Shao H."/>
            <person name="Ye R."/>
            <person name="Li L."/>
            <person name="Wei W."/>
            <person name="Wang X."/>
            <person name="Wang C."/>
            <person name="Yang T."/>
            <person name="Huo Q."/>
            <person name="Li W."/>
            <person name="Guo W."/>
            <person name="Chen H."/>
            <person name="Zhou L."/>
            <person name="Ni X."/>
            <person name="Tian J."/>
            <person name="Zhou Y."/>
            <person name="Sheng Y."/>
            <person name="Liu T."/>
            <person name="Pan Y."/>
            <person name="Xia L."/>
            <person name="Li J."/>
            <person name="Zhao F."/>
            <person name="Cao W."/>
        </authorList>
    </citation>
    <scope>NUCLEOTIDE SEQUENCE</scope>
    <source>
        <strain evidence="1">Hyas-2018</strain>
    </source>
</reference>
<sequence>MSRKGAKYGTSHVYGKRRKAWNKKRKQHTEANAADLAEQDKPALVEDRESSPACDCDSAPACADYDPTACRVDGACGVEGASSVYDTSTRGVDDYTILLMDATVATGAASIMAVRVLLDHDVPEENIMLVSLLMAESGVHSVAYAFPKVRIITTAVDPVVSEKFYIEPGIGNFGDRYFGTEALEYL</sequence>
<accession>A0ACB7RLA4</accession>
<evidence type="ECO:0000313" key="1">
    <source>
        <dbReference type="EMBL" id="KAH6922446.1"/>
    </source>
</evidence>
<proteinExistence type="predicted"/>
<protein>
    <submittedName>
        <fullName evidence="1">Uncharacterized protein</fullName>
    </submittedName>
</protein>
<name>A0ACB7RLA4_HYAAI</name>
<gene>
    <name evidence="1" type="ORF">HPB50_013619</name>
</gene>
<keyword evidence="2" id="KW-1185">Reference proteome</keyword>